<keyword evidence="3" id="KW-1185">Reference proteome</keyword>
<dbReference type="AlphaFoldDB" id="A0A841L395"/>
<evidence type="ECO:0008006" key="4">
    <source>
        <dbReference type="Google" id="ProtNLM"/>
    </source>
</evidence>
<evidence type="ECO:0000313" key="3">
    <source>
        <dbReference type="Proteomes" id="UP000538147"/>
    </source>
</evidence>
<gene>
    <name evidence="2" type="ORF">FHS79_001475</name>
</gene>
<organism evidence="2 3">
    <name type="scientific">Polymorphobacter multimanifer</name>
    <dbReference type="NCBI Taxonomy" id="1070431"/>
    <lineage>
        <taxon>Bacteria</taxon>
        <taxon>Pseudomonadati</taxon>
        <taxon>Pseudomonadota</taxon>
        <taxon>Alphaproteobacteria</taxon>
        <taxon>Sphingomonadales</taxon>
        <taxon>Sphingosinicellaceae</taxon>
        <taxon>Polymorphobacter</taxon>
    </lineage>
</organism>
<reference evidence="2 3" key="1">
    <citation type="submission" date="2020-08" db="EMBL/GenBank/DDBJ databases">
        <title>Genomic Encyclopedia of Type Strains, Phase IV (KMG-IV): sequencing the most valuable type-strain genomes for metagenomic binning, comparative biology and taxonomic classification.</title>
        <authorList>
            <person name="Goeker M."/>
        </authorList>
    </citation>
    <scope>NUCLEOTIDE SEQUENCE [LARGE SCALE GENOMIC DNA]</scope>
    <source>
        <strain evidence="2 3">DSM 102189</strain>
    </source>
</reference>
<name>A0A841L395_9SPHN</name>
<dbReference type="InterPro" id="IPR013424">
    <property type="entry name" value="Ice-binding_C"/>
</dbReference>
<dbReference type="NCBIfam" id="NF035944">
    <property type="entry name" value="PEPxxWA-CTERM"/>
    <property type="match status" value="1"/>
</dbReference>
<evidence type="ECO:0000313" key="2">
    <source>
        <dbReference type="EMBL" id="MBB6227309.1"/>
    </source>
</evidence>
<proteinExistence type="predicted"/>
<sequence length="194" mass="20025">MRTQISAALLVPAILLGAAGANAMIITVPLTASFADAPFTYDFGGGNSVTFTTVNPGFSFDPAGVSTGGTTQIASLGAPFFNPPQPTSYFSNRGGSIGPDTPAQFVSYNDPAVIRFSLSDSIIGLRFDLGQGFQYGYAQIAGSSLQGFRFQSTPSIGVAINAIPEPASWALLITGFGLTGMALRRRRTAGAITA</sequence>
<protein>
    <recommendedName>
        <fullName evidence="4">PEP-CTERM sorting domain-containing protein</fullName>
    </recommendedName>
</protein>
<evidence type="ECO:0000256" key="1">
    <source>
        <dbReference type="SAM" id="SignalP"/>
    </source>
</evidence>
<keyword evidence="1" id="KW-0732">Signal</keyword>
<feature type="chain" id="PRO_5032345262" description="PEP-CTERM sorting domain-containing protein" evidence="1">
    <location>
        <begin position="24"/>
        <end position="194"/>
    </location>
</feature>
<dbReference type="EMBL" id="JACIIV010000009">
    <property type="protein sequence ID" value="MBB6227309.1"/>
    <property type="molecule type" value="Genomic_DNA"/>
</dbReference>
<accession>A0A841L395</accession>
<dbReference type="NCBIfam" id="TIGR02595">
    <property type="entry name" value="PEP_CTERM"/>
    <property type="match status" value="1"/>
</dbReference>
<comment type="caution">
    <text evidence="2">The sequence shown here is derived from an EMBL/GenBank/DDBJ whole genome shotgun (WGS) entry which is preliminary data.</text>
</comment>
<dbReference type="Proteomes" id="UP000538147">
    <property type="component" value="Unassembled WGS sequence"/>
</dbReference>
<feature type="signal peptide" evidence="1">
    <location>
        <begin position="1"/>
        <end position="23"/>
    </location>
</feature>
<dbReference type="RefSeq" id="WP_184197642.1">
    <property type="nucleotide sequence ID" value="NZ_BMOX01000050.1"/>
</dbReference>